<comment type="caution">
    <text evidence="1">The sequence shown here is derived from an EMBL/GenBank/DDBJ whole genome shotgun (WGS) entry which is preliminary data.</text>
</comment>
<evidence type="ECO:0000313" key="1">
    <source>
        <dbReference type="EMBL" id="NHN31698.1"/>
    </source>
</evidence>
<evidence type="ECO:0000313" key="2">
    <source>
        <dbReference type="Proteomes" id="UP001165962"/>
    </source>
</evidence>
<reference evidence="1" key="1">
    <citation type="submission" date="2020-03" db="EMBL/GenBank/DDBJ databases">
        <title>Draft sequencing of Paenibacilllus sp. S3N08.</title>
        <authorList>
            <person name="Kim D.-U."/>
        </authorList>
    </citation>
    <scope>NUCLEOTIDE SEQUENCE</scope>
    <source>
        <strain evidence="1">S3N08</strain>
    </source>
</reference>
<dbReference type="Proteomes" id="UP001165962">
    <property type="component" value="Unassembled WGS sequence"/>
</dbReference>
<accession>A0ABX0J7V4</accession>
<proteinExistence type="predicted"/>
<keyword evidence="2" id="KW-1185">Reference proteome</keyword>
<name>A0ABX0J7V4_9BACL</name>
<dbReference type="EMBL" id="JAAOIW010000006">
    <property type="protein sequence ID" value="NHN31698.1"/>
    <property type="molecule type" value="Genomic_DNA"/>
</dbReference>
<sequence>MTVSEPSKHDTAPIVARLYGMSITVRAIYATSSAISPASISLLTVHRDSMAIPKPAATAS</sequence>
<protein>
    <submittedName>
        <fullName evidence="1">Uncharacterized protein</fullName>
    </submittedName>
</protein>
<gene>
    <name evidence="1" type="ORF">G9U52_17840</name>
</gene>
<organism evidence="1 2">
    <name type="scientific">Paenibacillus agricola</name>
    <dbReference type="NCBI Taxonomy" id="2716264"/>
    <lineage>
        <taxon>Bacteria</taxon>
        <taxon>Bacillati</taxon>
        <taxon>Bacillota</taxon>
        <taxon>Bacilli</taxon>
        <taxon>Bacillales</taxon>
        <taxon>Paenibacillaceae</taxon>
        <taxon>Paenibacillus</taxon>
    </lineage>
</organism>